<reference evidence="1" key="1">
    <citation type="submission" date="2021-09" db="EMBL/GenBank/DDBJ databases">
        <authorList>
            <consortium name="AG Swart"/>
            <person name="Singh M."/>
            <person name="Singh A."/>
            <person name="Seah K."/>
            <person name="Emmerich C."/>
        </authorList>
    </citation>
    <scope>NUCLEOTIDE SEQUENCE</scope>
    <source>
        <strain evidence="1">ATCC30299</strain>
    </source>
</reference>
<accession>A0AAU9JSF6</accession>
<evidence type="ECO:0000313" key="1">
    <source>
        <dbReference type="EMBL" id="CAG9330183.1"/>
    </source>
</evidence>
<evidence type="ECO:0000313" key="2">
    <source>
        <dbReference type="Proteomes" id="UP001162131"/>
    </source>
</evidence>
<dbReference type="Proteomes" id="UP001162131">
    <property type="component" value="Unassembled WGS sequence"/>
</dbReference>
<keyword evidence="2" id="KW-1185">Reference proteome</keyword>
<sequence>MEESQNSISIEDYRTRINEIMGKASLSCAEELNYFLKGWCELDSHLTVLKECLESEALIRSMSWNWKERSRRKLKAEICTKIR</sequence>
<dbReference type="EMBL" id="CAJZBQ010000051">
    <property type="protein sequence ID" value="CAG9330183.1"/>
    <property type="molecule type" value="Genomic_DNA"/>
</dbReference>
<gene>
    <name evidence="1" type="ORF">BSTOLATCC_MIC50784</name>
</gene>
<organism evidence="1 2">
    <name type="scientific">Blepharisma stoltei</name>
    <dbReference type="NCBI Taxonomy" id="1481888"/>
    <lineage>
        <taxon>Eukaryota</taxon>
        <taxon>Sar</taxon>
        <taxon>Alveolata</taxon>
        <taxon>Ciliophora</taxon>
        <taxon>Postciliodesmatophora</taxon>
        <taxon>Heterotrichea</taxon>
        <taxon>Heterotrichida</taxon>
        <taxon>Blepharismidae</taxon>
        <taxon>Blepharisma</taxon>
    </lineage>
</organism>
<protein>
    <submittedName>
        <fullName evidence="1">Uncharacterized protein</fullName>
    </submittedName>
</protein>
<dbReference type="AlphaFoldDB" id="A0AAU9JSF6"/>
<name>A0AAU9JSF6_9CILI</name>
<comment type="caution">
    <text evidence="1">The sequence shown here is derived from an EMBL/GenBank/DDBJ whole genome shotgun (WGS) entry which is preliminary data.</text>
</comment>
<proteinExistence type="predicted"/>